<feature type="chain" id="PRO_5047134840" description="Lipoprotein" evidence="1">
    <location>
        <begin position="20"/>
        <end position="106"/>
    </location>
</feature>
<comment type="caution">
    <text evidence="2">The sequence shown here is derived from an EMBL/GenBank/DDBJ whole genome shotgun (WGS) entry which is preliminary data.</text>
</comment>
<keyword evidence="3" id="KW-1185">Reference proteome</keyword>
<evidence type="ECO:0000313" key="3">
    <source>
        <dbReference type="Proteomes" id="UP001521181"/>
    </source>
</evidence>
<organism evidence="2 3">
    <name type="scientific">Rhodobacter flavimaris</name>
    <dbReference type="NCBI Taxonomy" id="2907145"/>
    <lineage>
        <taxon>Bacteria</taxon>
        <taxon>Pseudomonadati</taxon>
        <taxon>Pseudomonadota</taxon>
        <taxon>Alphaproteobacteria</taxon>
        <taxon>Rhodobacterales</taxon>
        <taxon>Rhodobacter group</taxon>
        <taxon>Rhodobacter</taxon>
    </lineage>
</organism>
<proteinExistence type="predicted"/>
<dbReference type="Proteomes" id="UP001521181">
    <property type="component" value="Unassembled WGS sequence"/>
</dbReference>
<name>A0ABS8YTI3_9RHOB</name>
<gene>
    <name evidence="2" type="ORF">LZA78_04625</name>
</gene>
<reference evidence="2 3" key="1">
    <citation type="submission" date="2021-12" db="EMBL/GenBank/DDBJ databases">
        <title>Sinirhodobacter sp. WL0062 is a bacterium isolated from seawater.</title>
        <authorList>
            <person name="Wang L."/>
            <person name="He W."/>
            <person name="Zhang D.-F."/>
        </authorList>
    </citation>
    <scope>NUCLEOTIDE SEQUENCE [LARGE SCALE GENOMIC DNA]</scope>
    <source>
        <strain evidence="2 3">WL0062</strain>
    </source>
</reference>
<evidence type="ECO:0000313" key="2">
    <source>
        <dbReference type="EMBL" id="MCE5972758.1"/>
    </source>
</evidence>
<evidence type="ECO:0000256" key="1">
    <source>
        <dbReference type="SAM" id="SignalP"/>
    </source>
</evidence>
<evidence type="ECO:0008006" key="4">
    <source>
        <dbReference type="Google" id="ProtNLM"/>
    </source>
</evidence>
<feature type="signal peptide" evidence="1">
    <location>
        <begin position="1"/>
        <end position="19"/>
    </location>
</feature>
<accession>A0ABS8YTI3</accession>
<dbReference type="PROSITE" id="PS51257">
    <property type="entry name" value="PROKAR_LIPOPROTEIN"/>
    <property type="match status" value="1"/>
</dbReference>
<protein>
    <recommendedName>
        <fullName evidence="4">Lipoprotein</fullName>
    </recommendedName>
</protein>
<dbReference type="EMBL" id="JAJUOS010000002">
    <property type="protein sequence ID" value="MCE5972758.1"/>
    <property type="molecule type" value="Genomic_DNA"/>
</dbReference>
<keyword evidence="1" id="KW-0732">Signal</keyword>
<dbReference type="RefSeq" id="WP_233675764.1">
    <property type="nucleotide sequence ID" value="NZ_JAJUOS010000002.1"/>
</dbReference>
<sequence>MARLLLLIPFLLSACVEGASQPGQARMDQAGTCFAVVSAEEGGTFALATGVGDGSRTPLGQRLTGLSAAAVDAAVAKERKIMEINPECLATYVKDRAQAAPFKPGM</sequence>